<organism evidence="4 5">
    <name type="scientific">Cytobacillus oceanisediminis 2691</name>
    <dbReference type="NCBI Taxonomy" id="1196031"/>
    <lineage>
        <taxon>Bacteria</taxon>
        <taxon>Bacillati</taxon>
        <taxon>Bacillota</taxon>
        <taxon>Bacilli</taxon>
        <taxon>Bacillales</taxon>
        <taxon>Bacillaceae</taxon>
        <taxon>Cytobacillus</taxon>
    </lineage>
</organism>
<dbReference type="Proteomes" id="UP000077856">
    <property type="component" value="Chromosome"/>
</dbReference>
<reference evidence="4 5" key="1">
    <citation type="submission" date="2016-04" db="EMBL/GenBank/DDBJ databases">
        <title>Complete genome sequence of Bacillus oceanisediminis strain 2691.</title>
        <authorList>
            <person name="Jeong H."/>
            <person name="Kim H.J."/>
            <person name="Lee D.-W."/>
        </authorList>
    </citation>
    <scope>NUCLEOTIDE SEQUENCE [LARGE SCALE GENOMIC DNA]</scope>
    <source>
        <strain evidence="4 5">2691</strain>
    </source>
</reference>
<feature type="domain" description="Sulfotransferase" evidence="3">
    <location>
        <begin position="50"/>
        <end position="243"/>
    </location>
</feature>
<evidence type="ECO:0000313" key="4">
    <source>
        <dbReference type="EMBL" id="AND39801.1"/>
    </source>
</evidence>
<dbReference type="RefSeq" id="WP_009334803.1">
    <property type="nucleotide sequence ID" value="NZ_CP015506.1"/>
</dbReference>
<accession>A0A161JBJ2</accession>
<dbReference type="EMBL" id="CP015506">
    <property type="protein sequence ID" value="AND39801.1"/>
    <property type="molecule type" value="Genomic_DNA"/>
</dbReference>
<gene>
    <name evidence="4" type="ORF">A361_11840</name>
</gene>
<evidence type="ECO:0000259" key="3">
    <source>
        <dbReference type="Pfam" id="PF00685"/>
    </source>
</evidence>
<comment type="similarity">
    <text evidence="1">Belongs to the sulfotransferase 1 family.</text>
</comment>
<dbReference type="STRING" id="1196031.A361_11840"/>
<dbReference type="GO" id="GO:0008146">
    <property type="term" value="F:sulfotransferase activity"/>
    <property type="evidence" value="ECO:0007669"/>
    <property type="project" value="InterPro"/>
</dbReference>
<dbReference type="AlphaFoldDB" id="A0A161JBJ2"/>
<dbReference type="SUPFAM" id="SSF52540">
    <property type="entry name" value="P-loop containing nucleoside triphosphate hydrolases"/>
    <property type="match status" value="1"/>
</dbReference>
<evidence type="ECO:0000313" key="5">
    <source>
        <dbReference type="Proteomes" id="UP000077856"/>
    </source>
</evidence>
<name>A0A161JBJ2_9BACI</name>
<evidence type="ECO:0000256" key="1">
    <source>
        <dbReference type="ARBA" id="ARBA00005771"/>
    </source>
</evidence>
<dbReference type="PANTHER" id="PTHR11783">
    <property type="entry name" value="SULFOTRANSFERASE SULT"/>
    <property type="match status" value="1"/>
</dbReference>
<dbReference type="InterPro" id="IPR000863">
    <property type="entry name" value="Sulfotransferase_dom"/>
</dbReference>
<proteinExistence type="inferred from homology"/>
<dbReference type="Pfam" id="PF00685">
    <property type="entry name" value="Sulfotransfer_1"/>
    <property type="match status" value="1"/>
</dbReference>
<keyword evidence="2" id="KW-0808">Transferase</keyword>
<evidence type="ECO:0000256" key="2">
    <source>
        <dbReference type="ARBA" id="ARBA00022679"/>
    </source>
</evidence>
<sequence>MQNKSFKQPKIFINSVPKSSTNLVIQLVKGITKLYQGKSYWVNNENDVLSIKEGELVYSHLPYNEKFSSGLQSMSINQIFIYRDLRDVAVSMVYFINDVFFDHPLHQVFKKRITLFEDQLDAVILGVDLIGEENENKWGVKKHYPGIYEETYKIYEWRKDPSVCCIRYEDLVNNLTADTEILKIINFLWEDLRNLNISKSEFLKIMKNNIDTKNSWTYRQGKFGGWREEFTSRNKANFKKVAGDLIIKLGYEKDNNW</sequence>
<dbReference type="InterPro" id="IPR027417">
    <property type="entry name" value="P-loop_NTPase"/>
</dbReference>
<protein>
    <recommendedName>
        <fullName evidence="3">Sulfotransferase domain-containing protein</fullName>
    </recommendedName>
</protein>
<dbReference type="Gene3D" id="3.40.50.300">
    <property type="entry name" value="P-loop containing nucleotide triphosphate hydrolases"/>
    <property type="match status" value="1"/>
</dbReference>
<dbReference type="KEGG" id="bon:A361_11840"/>
<dbReference type="eggNOG" id="COG0457">
    <property type="taxonomic scope" value="Bacteria"/>
</dbReference>